<evidence type="ECO:0000259" key="2">
    <source>
        <dbReference type="PROSITE" id="PS51898"/>
    </source>
</evidence>
<evidence type="ECO:0000313" key="4">
    <source>
        <dbReference type="Proteomes" id="UP000324701"/>
    </source>
</evidence>
<sequence>MSVAQALAPVPGAPAGEHVFAGGRIDHHVGRIAAVVDPAFLAEAGWDPARQILVFAPEHPLLGRRICRAEGCATTATAASGVCGSCRKRLIENGLDEFEVAALPPRERRSQRRGPECCRVPGCAREWLSLRSGLCSAHAEQKRRMPGVGFSAFLTHQTVKPLPLLPDCSVQACVRQRRHPAGLYCDAHQQRLRSLRKQDPGLDESCWQVTESAIGHGGEVSLRGLSPLVVAQLLAGLQQRCRINAVKTCDAVLRVLVNDIRAQRVASLADYTIGEDRDLEFTGLANCLTGHARRVLSTPETEVTQDEWDLAVFGHNGTLSFTAITQTWLREAAKRWAADDLPRRRVRSGRRTSAGMAVRHYIGCLARLSESLRMRTDRGEHPQALGRTDMEAFLHRLAYLESGGQISGDARIRACREVRIVLTRIRAMGLTRPGGIAAGLGEDFAIGQSDVPAEPEPGEPNRDLPPEIMAQLCAHLDRLTSPQMRTAVEMAIDTGRRPEEICALDFDCLTRDDDGLPVLIYDNHKANRPARRLPISEQTAAVVIAQQQRVRARYPHTEVGELKLLPTDRRNPGGRRAITAFSLAFAHRSWVDRMPLLHNADGIEYDKAKIVLYAYRHSYAQRHADAGVPVEVLRELMSHRKLETTSGYYRVGETRRREAVDRVTAMQFDRHGNRIWRQAQALLDSEHARRVVGEVAVPFGVCAEPSNVKAGGGACPFRFRCAGCDHFRTDVSYLPDLHAYLDDLLRTRERLLATTELDQWAHAEAMPSNEEIRRIRRLIDQISHGLDELEPEQRQQLQQAVTIARQHRSVTLGIPRTRNTLPDLRPERTT</sequence>
<dbReference type="InterPro" id="IPR013762">
    <property type="entry name" value="Integrase-like_cat_sf"/>
</dbReference>
<accession>A0A5B1BLC0</accession>
<dbReference type="GO" id="GO:0003677">
    <property type="term" value="F:DNA binding"/>
    <property type="evidence" value="ECO:0007669"/>
    <property type="project" value="InterPro"/>
</dbReference>
<dbReference type="GO" id="GO:0015074">
    <property type="term" value="P:DNA integration"/>
    <property type="evidence" value="ECO:0007669"/>
    <property type="project" value="InterPro"/>
</dbReference>
<dbReference type="Gene3D" id="1.10.443.10">
    <property type="entry name" value="Intergrase catalytic core"/>
    <property type="match status" value="1"/>
</dbReference>
<dbReference type="EMBL" id="VTZN01000140">
    <property type="protein sequence ID" value="KAA1248665.1"/>
    <property type="molecule type" value="Genomic_DNA"/>
</dbReference>
<dbReference type="RefSeq" id="WP_149655469.1">
    <property type="nucleotide sequence ID" value="NZ_VTZN01000140.1"/>
</dbReference>
<protein>
    <submittedName>
        <fullName evidence="3">Tyrosine-type recombinase/integrase</fullName>
    </submittedName>
</protein>
<name>A0A5B1BLC0_MYCSI</name>
<dbReference type="Pfam" id="PF00589">
    <property type="entry name" value="Phage_integrase"/>
    <property type="match status" value="1"/>
</dbReference>
<feature type="domain" description="Tyr recombinase" evidence="2">
    <location>
        <begin position="459"/>
        <end position="661"/>
    </location>
</feature>
<evidence type="ECO:0000313" key="3">
    <source>
        <dbReference type="EMBL" id="KAA1248665.1"/>
    </source>
</evidence>
<gene>
    <name evidence="3" type="ORF">F0Q45_19325</name>
</gene>
<dbReference type="PROSITE" id="PS51898">
    <property type="entry name" value="TYR_RECOMBINASE"/>
    <property type="match status" value="1"/>
</dbReference>
<dbReference type="SUPFAM" id="SSF56349">
    <property type="entry name" value="DNA breaking-rejoining enzymes"/>
    <property type="match status" value="1"/>
</dbReference>
<dbReference type="GO" id="GO:0006310">
    <property type="term" value="P:DNA recombination"/>
    <property type="evidence" value="ECO:0007669"/>
    <property type="project" value="UniProtKB-KW"/>
</dbReference>
<evidence type="ECO:0000256" key="1">
    <source>
        <dbReference type="ARBA" id="ARBA00023172"/>
    </source>
</evidence>
<dbReference type="AlphaFoldDB" id="A0A5B1BLC0"/>
<dbReference type="Proteomes" id="UP000324701">
    <property type="component" value="Unassembled WGS sequence"/>
</dbReference>
<dbReference type="InterPro" id="IPR002104">
    <property type="entry name" value="Integrase_catalytic"/>
</dbReference>
<organism evidence="3 4">
    <name type="scientific">Mycobacterium simiae</name>
    <name type="common">Mycobacterium habana</name>
    <dbReference type="NCBI Taxonomy" id="1784"/>
    <lineage>
        <taxon>Bacteria</taxon>
        <taxon>Bacillati</taxon>
        <taxon>Actinomycetota</taxon>
        <taxon>Actinomycetes</taxon>
        <taxon>Mycobacteriales</taxon>
        <taxon>Mycobacteriaceae</taxon>
        <taxon>Mycobacterium</taxon>
        <taxon>Mycobacterium simiae complex</taxon>
    </lineage>
</organism>
<dbReference type="InterPro" id="IPR011010">
    <property type="entry name" value="DNA_brk_join_enz"/>
</dbReference>
<dbReference type="OrthoDB" id="8421690at2"/>
<proteinExistence type="predicted"/>
<reference evidence="3 4" key="1">
    <citation type="submission" date="2019-09" db="EMBL/GenBank/DDBJ databases">
        <title>Report of infection by Mycobacterium simiae a patient suffering from pulmonary tuberculosis.</title>
        <authorList>
            <person name="Mohanty P.S."/>
            <person name="Bansal A.K."/>
            <person name="Singh H."/>
            <person name="Sharma S."/>
            <person name="Patil S.A."/>
            <person name="Upadhaya P."/>
            <person name="Singh P.K."/>
            <person name="Kumar D."/>
            <person name="Kumar S."/>
            <person name="Singh R.K."/>
            <person name="Chaudhary B."/>
        </authorList>
    </citation>
    <scope>NUCLEOTIDE SEQUENCE [LARGE SCALE GENOMIC DNA]</scope>
    <source>
        <strain evidence="3 4">JAL-560-SIM</strain>
    </source>
</reference>
<keyword evidence="4" id="KW-1185">Reference proteome</keyword>
<comment type="caution">
    <text evidence="3">The sequence shown here is derived from an EMBL/GenBank/DDBJ whole genome shotgun (WGS) entry which is preliminary data.</text>
</comment>
<keyword evidence="1" id="KW-0233">DNA recombination</keyword>